<dbReference type="InterPro" id="IPR023298">
    <property type="entry name" value="ATPase_P-typ_TM_dom_sf"/>
</dbReference>
<evidence type="ECO:0000259" key="1">
    <source>
        <dbReference type="Pfam" id="PF00690"/>
    </source>
</evidence>
<evidence type="ECO:0000313" key="3">
    <source>
        <dbReference type="Proteomes" id="UP001482455"/>
    </source>
</evidence>
<organism evidence="2 3">
    <name type="scientific">Leishmania utingensis</name>
    <dbReference type="NCBI Taxonomy" id="653362"/>
    <lineage>
        <taxon>Eukaryota</taxon>
        <taxon>Discoba</taxon>
        <taxon>Euglenozoa</taxon>
        <taxon>Kinetoplastea</taxon>
        <taxon>Metakinetoplastina</taxon>
        <taxon>Trypanosomatida</taxon>
        <taxon>Trypanosomatidae</taxon>
        <taxon>Leishmaniinae</taxon>
        <taxon>Leishmania</taxon>
    </lineage>
</organism>
<dbReference type="EMBL" id="JBAMZL010000008">
    <property type="protein sequence ID" value="KAL0513832.1"/>
    <property type="molecule type" value="Genomic_DNA"/>
</dbReference>
<protein>
    <submittedName>
        <fullName evidence="2">Cation transporter/ATPase, N-terminus</fullName>
    </submittedName>
</protein>
<reference evidence="2 3" key="1">
    <citation type="submission" date="2024-02" db="EMBL/GenBank/DDBJ databases">
        <title>FIRST GENOME SEQUENCES OF Leishmania (Viannia) shawi, Leishmania (Viannia) lindenbergi AND Leishmania (Viannia) utingensis.</title>
        <authorList>
            <person name="Resadore F."/>
            <person name="Custodio M.G.F."/>
            <person name="Boite M.C."/>
            <person name="Cupolillo E."/>
            <person name="Ferreira G.E.M."/>
        </authorList>
    </citation>
    <scope>NUCLEOTIDE SEQUENCE [LARGE SCALE GENOMIC DNA]</scope>
    <source>
        <strain evidence="2 3">ITUB/BR/1977/M4964</strain>
    </source>
</reference>
<evidence type="ECO:0000313" key="2">
    <source>
        <dbReference type="EMBL" id="KAL0513832.1"/>
    </source>
</evidence>
<feature type="domain" description="Cation-transporting P-type ATPase N-terminal" evidence="1">
    <location>
        <begin position="66"/>
        <end position="132"/>
    </location>
</feature>
<accession>A0AAW3B065</accession>
<dbReference type="SUPFAM" id="SSF81665">
    <property type="entry name" value="Calcium ATPase, transmembrane domain M"/>
    <property type="match status" value="1"/>
</dbReference>
<name>A0AAW3B065_9TRYP</name>
<dbReference type="Pfam" id="PF00690">
    <property type="entry name" value="Cation_ATPase_N"/>
    <property type="match status" value="1"/>
</dbReference>
<proteinExistence type="predicted"/>
<sequence>MALKSPTDVVVLTDVPQHRTPVTAALPSPLRPTIPATNPAIGGEIQMPLEDIFARANEAMPLYEKLGRVEGISNTLHTSLTGGVDAATVAARRAFFGRNALPEDPPLTFWAIYKASWEDSMIRLLTVAAIVA</sequence>
<dbReference type="AlphaFoldDB" id="A0AAW3B065"/>
<comment type="caution">
    <text evidence="2">The sequence shown here is derived from an EMBL/GenBank/DDBJ whole genome shotgun (WGS) entry which is preliminary data.</text>
</comment>
<keyword evidence="3" id="KW-1185">Reference proteome</keyword>
<dbReference type="InterPro" id="IPR004014">
    <property type="entry name" value="ATPase_P-typ_cation-transptr_N"/>
</dbReference>
<gene>
    <name evidence="2" type="ORF">Q4I30_001284</name>
</gene>
<dbReference type="Proteomes" id="UP001482455">
    <property type="component" value="Unassembled WGS sequence"/>
</dbReference>